<dbReference type="CDD" id="cd05403">
    <property type="entry name" value="NT_KNTase_like"/>
    <property type="match status" value="1"/>
</dbReference>
<reference evidence="1 2" key="1">
    <citation type="submission" date="2024-05" db="EMBL/GenBank/DDBJ databases">
        <title>Roseateles sp. DJS-2-20 16S ribosomal RNA gene Genome sequencing and assembly.</title>
        <authorList>
            <person name="Woo H."/>
        </authorList>
    </citation>
    <scope>NUCLEOTIDE SEQUENCE [LARGE SCALE GENOMIC DNA]</scope>
    <source>
        <strain evidence="1 2">DJS-2-20</strain>
    </source>
</reference>
<dbReference type="Gene3D" id="3.30.460.10">
    <property type="entry name" value="Beta Polymerase, domain 2"/>
    <property type="match status" value="1"/>
</dbReference>
<protein>
    <submittedName>
        <fullName evidence="1">Nucleotidyltransferase domain-containing protein</fullName>
        <ecNumber evidence="1">2.7.7.-</ecNumber>
    </submittedName>
</protein>
<keyword evidence="1" id="KW-0808">Transferase</keyword>
<evidence type="ECO:0000313" key="1">
    <source>
        <dbReference type="EMBL" id="MEO3693613.1"/>
    </source>
</evidence>
<dbReference type="SUPFAM" id="SSF81301">
    <property type="entry name" value="Nucleotidyltransferase"/>
    <property type="match status" value="1"/>
</dbReference>
<gene>
    <name evidence="1" type="ORF">ABDJ85_19240</name>
</gene>
<keyword evidence="1" id="KW-0548">Nucleotidyltransferase</keyword>
<dbReference type="InterPro" id="IPR043519">
    <property type="entry name" value="NT_sf"/>
</dbReference>
<name>A0ABV0G7B0_9BURK</name>
<dbReference type="EC" id="2.7.7.-" evidence="1"/>
<comment type="caution">
    <text evidence="1">The sequence shown here is derived from an EMBL/GenBank/DDBJ whole genome shotgun (WGS) entry which is preliminary data.</text>
</comment>
<sequence>MTKEQERAIAQFLAQYAPKDEFLAILLAGSLAHGYAKPSSDVDIVLVATEREFERRVTERKLTFSLWDVCEYEGGYIDCKVVSLATLAQVRDKGSDPARYAFKDARILHSTVPDLAGLLAAVTRYPVQDQAARRHRFLCQLLAWKWYLSQGLEKANPYLITLAVQKLVLFACRVVLNENERLYPFHKWLLEETRRAPRQPEGFMAMLDALMAEPTMAAAQALSDEVFAFAGQVEKETDWPNQFMRDSELNWLMHEAPVDDL</sequence>
<dbReference type="RefSeq" id="WP_347706427.1">
    <property type="nucleotide sequence ID" value="NZ_JBDPZD010000008.1"/>
</dbReference>
<proteinExistence type="predicted"/>
<dbReference type="GO" id="GO:0016779">
    <property type="term" value="F:nucleotidyltransferase activity"/>
    <property type="evidence" value="ECO:0007669"/>
    <property type="project" value="UniProtKB-KW"/>
</dbReference>
<organism evidence="1 2">
    <name type="scientific">Roseateles paludis</name>
    <dbReference type="NCBI Taxonomy" id="3145238"/>
    <lineage>
        <taxon>Bacteria</taxon>
        <taxon>Pseudomonadati</taxon>
        <taxon>Pseudomonadota</taxon>
        <taxon>Betaproteobacteria</taxon>
        <taxon>Burkholderiales</taxon>
        <taxon>Sphaerotilaceae</taxon>
        <taxon>Roseateles</taxon>
    </lineage>
</organism>
<keyword evidence="2" id="KW-1185">Reference proteome</keyword>
<evidence type="ECO:0000313" key="2">
    <source>
        <dbReference type="Proteomes" id="UP001495147"/>
    </source>
</evidence>
<accession>A0ABV0G7B0</accession>
<dbReference type="EMBL" id="JBDPZD010000008">
    <property type="protein sequence ID" value="MEO3693613.1"/>
    <property type="molecule type" value="Genomic_DNA"/>
</dbReference>
<dbReference type="Proteomes" id="UP001495147">
    <property type="component" value="Unassembled WGS sequence"/>
</dbReference>